<keyword evidence="3 6" id="KW-0812">Transmembrane</keyword>
<feature type="transmembrane region" description="Helical" evidence="6">
    <location>
        <begin position="83"/>
        <end position="107"/>
    </location>
</feature>
<keyword evidence="2" id="KW-1003">Cell membrane</keyword>
<dbReference type="InterPro" id="IPR023408">
    <property type="entry name" value="MscS_beta-dom_sf"/>
</dbReference>
<feature type="transmembrane region" description="Helical" evidence="6">
    <location>
        <begin position="20"/>
        <end position="37"/>
    </location>
</feature>
<dbReference type="RefSeq" id="WP_153758775.1">
    <property type="nucleotide sequence ID" value="NZ_CP045851.1"/>
</dbReference>
<evidence type="ECO:0000313" key="8">
    <source>
        <dbReference type="EMBL" id="QGG94669.1"/>
    </source>
</evidence>
<keyword evidence="5 6" id="KW-0472">Membrane</keyword>
<dbReference type="Pfam" id="PF00924">
    <property type="entry name" value="MS_channel_2nd"/>
    <property type="match status" value="1"/>
</dbReference>
<dbReference type="SUPFAM" id="SSF50182">
    <property type="entry name" value="Sm-like ribonucleoproteins"/>
    <property type="match status" value="1"/>
</dbReference>
<evidence type="ECO:0000256" key="6">
    <source>
        <dbReference type="SAM" id="Phobius"/>
    </source>
</evidence>
<evidence type="ECO:0000256" key="1">
    <source>
        <dbReference type="ARBA" id="ARBA00004651"/>
    </source>
</evidence>
<name>A0A5Q2RCQ6_9ACTN</name>
<dbReference type="GO" id="GO:0055085">
    <property type="term" value="P:transmembrane transport"/>
    <property type="evidence" value="ECO:0007669"/>
    <property type="project" value="InterPro"/>
</dbReference>
<feature type="domain" description="Mechanosensitive ion channel MscS" evidence="7">
    <location>
        <begin position="99"/>
        <end position="179"/>
    </location>
</feature>
<feature type="transmembrane region" description="Helical" evidence="6">
    <location>
        <begin position="57"/>
        <end position="77"/>
    </location>
</feature>
<accession>A0A5Q2RCQ6</accession>
<organism evidence="8 9">
    <name type="scientific">Actinomarinicola tropica</name>
    <dbReference type="NCBI Taxonomy" id="2789776"/>
    <lineage>
        <taxon>Bacteria</taxon>
        <taxon>Bacillati</taxon>
        <taxon>Actinomycetota</taxon>
        <taxon>Acidimicrobiia</taxon>
        <taxon>Acidimicrobiales</taxon>
        <taxon>Iamiaceae</taxon>
        <taxon>Actinomarinicola</taxon>
    </lineage>
</organism>
<dbReference type="EMBL" id="CP045851">
    <property type="protein sequence ID" value="QGG94669.1"/>
    <property type="molecule type" value="Genomic_DNA"/>
</dbReference>
<comment type="subcellular location">
    <subcellularLocation>
        <location evidence="1">Cell membrane</location>
        <topology evidence="1">Multi-pass membrane protein</topology>
    </subcellularLocation>
</comment>
<dbReference type="SUPFAM" id="SSF82689">
    <property type="entry name" value="Mechanosensitive channel protein MscS (YggB), C-terminal domain"/>
    <property type="match status" value="1"/>
</dbReference>
<evidence type="ECO:0000313" key="9">
    <source>
        <dbReference type="Proteomes" id="UP000334019"/>
    </source>
</evidence>
<dbReference type="Gene3D" id="3.30.70.100">
    <property type="match status" value="1"/>
</dbReference>
<evidence type="ECO:0000256" key="5">
    <source>
        <dbReference type="ARBA" id="ARBA00023136"/>
    </source>
</evidence>
<keyword evidence="9" id="KW-1185">Reference proteome</keyword>
<dbReference type="Gene3D" id="2.30.30.60">
    <property type="match status" value="1"/>
</dbReference>
<dbReference type="AlphaFoldDB" id="A0A5Q2RCQ6"/>
<gene>
    <name evidence="8" type="ORF">GH723_05845</name>
</gene>
<dbReference type="InterPro" id="IPR006685">
    <property type="entry name" value="MscS_channel_2nd"/>
</dbReference>
<reference evidence="8 9" key="1">
    <citation type="submission" date="2019-11" db="EMBL/GenBank/DDBJ databases">
        <authorList>
            <person name="He Y."/>
        </authorList>
    </citation>
    <scope>NUCLEOTIDE SEQUENCE [LARGE SCALE GENOMIC DNA]</scope>
    <source>
        <strain evidence="8 9">SCSIO 58843</strain>
    </source>
</reference>
<evidence type="ECO:0000256" key="3">
    <source>
        <dbReference type="ARBA" id="ARBA00022692"/>
    </source>
</evidence>
<evidence type="ECO:0000256" key="4">
    <source>
        <dbReference type="ARBA" id="ARBA00022989"/>
    </source>
</evidence>
<dbReference type="PANTHER" id="PTHR30566:SF5">
    <property type="entry name" value="MECHANOSENSITIVE ION CHANNEL PROTEIN 1, MITOCHONDRIAL-RELATED"/>
    <property type="match status" value="1"/>
</dbReference>
<proteinExistence type="predicted"/>
<dbReference type="Proteomes" id="UP000334019">
    <property type="component" value="Chromosome"/>
</dbReference>
<keyword evidence="4 6" id="KW-1133">Transmembrane helix</keyword>
<dbReference type="InterPro" id="IPR010920">
    <property type="entry name" value="LSM_dom_sf"/>
</dbReference>
<protein>
    <submittedName>
        <fullName evidence="8">Mechanosensitive ion channel</fullName>
    </submittedName>
</protein>
<dbReference type="GO" id="GO:0005886">
    <property type="term" value="C:plasma membrane"/>
    <property type="evidence" value="ECO:0007669"/>
    <property type="project" value="UniProtKB-SubCell"/>
</dbReference>
<evidence type="ECO:0000259" key="7">
    <source>
        <dbReference type="Pfam" id="PF00924"/>
    </source>
</evidence>
<dbReference type="KEGG" id="atq:GH723_05845"/>
<evidence type="ECO:0000256" key="2">
    <source>
        <dbReference type="ARBA" id="ARBA00022475"/>
    </source>
</evidence>
<dbReference type="InterPro" id="IPR011066">
    <property type="entry name" value="MscS_channel_C_sf"/>
</dbReference>
<dbReference type="PANTHER" id="PTHR30566">
    <property type="entry name" value="YNAI-RELATED MECHANOSENSITIVE ION CHANNEL"/>
    <property type="match status" value="1"/>
</dbReference>
<sequence>MELQDVWDLIVDNRSPGGRLATSAVVVAVGALVAAVAGRALARRADDVYSRYYARKVTRYVVALVVLLVLAVVWRAFAGRVGVVLGLATAGLAFAMQEVIGAVAGWFNVLSGRIFRVGDRIEMGGVRGDVIDITPLRTKVMEIGSADQSSTPVKGRQYTGRIVAISNKATFTEPVYNYSAAFEFIWEELTVPVAHGDDWEQAERILEEEVRRVSASRGAQDAIRTMARRYPVPRAEVEPRVFLRATDDYLELSARFVVPVRSARSVKDDLTRRVMARLGDAGIAVASTTQDVTVHRPHGDDD</sequence>